<feature type="domain" description="Eukaryotic translation initiation factor 3 subunit E N-terminal" evidence="4">
    <location>
        <begin position="10"/>
        <end position="146"/>
    </location>
</feature>
<protein>
    <recommendedName>
        <fullName evidence="4">Eukaryotic translation initiation factor 3 subunit E N-terminal domain-containing protein</fullName>
    </recommendedName>
</protein>
<reference evidence="5 6" key="1">
    <citation type="submission" date="2009-11" db="EMBL/GenBank/DDBJ databases">
        <title>Annotation of Allomyces macrogynus ATCC 38327.</title>
        <authorList>
            <consortium name="The Broad Institute Genome Sequencing Platform"/>
            <person name="Russ C."/>
            <person name="Cuomo C."/>
            <person name="Burger G."/>
            <person name="Gray M.W."/>
            <person name="Holland P.W.H."/>
            <person name="King N."/>
            <person name="Lang F.B.F."/>
            <person name="Roger A.J."/>
            <person name="Ruiz-Trillo I."/>
            <person name="Young S.K."/>
            <person name="Zeng Q."/>
            <person name="Gargeya S."/>
            <person name="Fitzgerald M."/>
            <person name="Haas B."/>
            <person name="Abouelleil A."/>
            <person name="Alvarado L."/>
            <person name="Arachchi H.M."/>
            <person name="Berlin A."/>
            <person name="Chapman S.B."/>
            <person name="Gearin G."/>
            <person name="Goldberg J."/>
            <person name="Griggs A."/>
            <person name="Gujja S."/>
            <person name="Hansen M."/>
            <person name="Heiman D."/>
            <person name="Howarth C."/>
            <person name="Larimer J."/>
            <person name="Lui A."/>
            <person name="MacDonald P.J.P."/>
            <person name="McCowen C."/>
            <person name="Montmayeur A."/>
            <person name="Murphy C."/>
            <person name="Neiman D."/>
            <person name="Pearson M."/>
            <person name="Priest M."/>
            <person name="Roberts A."/>
            <person name="Saif S."/>
            <person name="Shea T."/>
            <person name="Sisk P."/>
            <person name="Stolte C."/>
            <person name="Sykes S."/>
            <person name="Wortman J."/>
            <person name="Nusbaum C."/>
            <person name="Birren B."/>
        </authorList>
    </citation>
    <scope>NUCLEOTIDE SEQUENCE [LARGE SCALE GENOMIC DNA]</scope>
    <source>
        <strain evidence="5 6">ATCC 38327</strain>
    </source>
</reference>
<gene>
    <name evidence="5" type="ORF">AMAG_13034</name>
</gene>
<keyword evidence="2" id="KW-0396">Initiation factor</keyword>
<dbReference type="Proteomes" id="UP000054350">
    <property type="component" value="Unassembled WGS sequence"/>
</dbReference>
<dbReference type="eggNOG" id="KOG2758">
    <property type="taxonomic scope" value="Eukaryota"/>
</dbReference>
<dbReference type="EMBL" id="GG745356">
    <property type="protein sequence ID" value="KNE68377.1"/>
    <property type="molecule type" value="Genomic_DNA"/>
</dbReference>
<name>A0A0L0T0V0_ALLM3</name>
<evidence type="ECO:0000259" key="4">
    <source>
        <dbReference type="SMART" id="SM01186"/>
    </source>
</evidence>
<dbReference type="OrthoDB" id="417252at2759"/>
<dbReference type="InterPro" id="IPR019010">
    <property type="entry name" value="eIF3e_N"/>
</dbReference>
<dbReference type="GO" id="GO:0005852">
    <property type="term" value="C:eukaryotic translation initiation factor 3 complex"/>
    <property type="evidence" value="ECO:0007669"/>
    <property type="project" value="InterPro"/>
</dbReference>
<dbReference type="InterPro" id="IPR016650">
    <property type="entry name" value="eIF3e"/>
</dbReference>
<dbReference type="STRING" id="578462.A0A0L0T0V0"/>
<dbReference type="AlphaFoldDB" id="A0A0L0T0V0"/>
<reference evidence="6" key="2">
    <citation type="submission" date="2009-11" db="EMBL/GenBank/DDBJ databases">
        <title>The Genome Sequence of Allomyces macrogynus strain ATCC 38327.</title>
        <authorList>
            <consortium name="The Broad Institute Genome Sequencing Platform"/>
            <person name="Russ C."/>
            <person name="Cuomo C."/>
            <person name="Shea T."/>
            <person name="Young S.K."/>
            <person name="Zeng Q."/>
            <person name="Koehrsen M."/>
            <person name="Haas B."/>
            <person name="Borodovsky M."/>
            <person name="Guigo R."/>
            <person name="Alvarado L."/>
            <person name="Berlin A."/>
            <person name="Borenstein D."/>
            <person name="Chen Z."/>
            <person name="Engels R."/>
            <person name="Freedman E."/>
            <person name="Gellesch M."/>
            <person name="Goldberg J."/>
            <person name="Griggs A."/>
            <person name="Gujja S."/>
            <person name="Heiman D."/>
            <person name="Hepburn T."/>
            <person name="Howarth C."/>
            <person name="Jen D."/>
            <person name="Larson L."/>
            <person name="Lewis B."/>
            <person name="Mehta T."/>
            <person name="Park D."/>
            <person name="Pearson M."/>
            <person name="Roberts A."/>
            <person name="Saif S."/>
            <person name="Shenoy N."/>
            <person name="Sisk P."/>
            <person name="Stolte C."/>
            <person name="Sykes S."/>
            <person name="Walk T."/>
            <person name="White J."/>
            <person name="Yandava C."/>
            <person name="Burger G."/>
            <person name="Gray M.W."/>
            <person name="Holland P.W.H."/>
            <person name="King N."/>
            <person name="Lang F.B.F."/>
            <person name="Roger A.J."/>
            <person name="Ruiz-Trillo I."/>
            <person name="Lander E."/>
            <person name="Nusbaum C."/>
        </authorList>
    </citation>
    <scope>NUCLEOTIDE SEQUENCE [LARGE SCALE GENOMIC DNA]</scope>
    <source>
        <strain evidence="6">ATCC 38327</strain>
    </source>
</reference>
<sequence length="417" mass="45246">MVSVAAQLNTATIAPFLDRQLLVPVLRHLADNADLAGVAKRDVLEQLFAVVSATANADLASQIADEIVAAGGKKPALDDVKARSAETLAAINNVDEDVSNILDVLAAAAPEDLRAHDRVSNSNYVQDNAKVTVDAIDKVFHYGQLYYQAGQYAKAAEILDQYRRISTNDALYLAAMWGKLAALILANDDGASDALHRLRDAVENASLASPSHTLQQRAWLLHWTLFVHLRTETGLPRVQEFFATYQNVVETACPWLVRYVVAAAALTGKNTRDAARLAAQERYRVTDPVASVLENLLVSVDLDAAADALKDVEAVAKADYFLAPHADALVAALRKQVFQVLANVYTQLPVARAQAVLHVGDDFDWQSVATDVKGGVTVEKGVIEFAQAGPARRGVLEKMDKLSHRSDNTMAMLFKKQ</sequence>
<evidence type="ECO:0000256" key="1">
    <source>
        <dbReference type="ARBA" id="ARBA00022490"/>
    </source>
</evidence>
<keyword evidence="1" id="KW-0963">Cytoplasm</keyword>
<dbReference type="GO" id="GO:0003743">
    <property type="term" value="F:translation initiation factor activity"/>
    <property type="evidence" value="ECO:0007669"/>
    <property type="project" value="UniProtKB-KW"/>
</dbReference>
<dbReference type="Pfam" id="PF09440">
    <property type="entry name" value="eIF3_N"/>
    <property type="match status" value="1"/>
</dbReference>
<keyword evidence="3" id="KW-0648">Protein biosynthesis</keyword>
<evidence type="ECO:0000256" key="2">
    <source>
        <dbReference type="ARBA" id="ARBA00022540"/>
    </source>
</evidence>
<evidence type="ECO:0000313" key="6">
    <source>
        <dbReference type="Proteomes" id="UP000054350"/>
    </source>
</evidence>
<dbReference type="PANTHER" id="PTHR10317">
    <property type="entry name" value="EUKARYOTIC TRANSLATION INITIATION FACTOR 3 SUBUNIT E"/>
    <property type="match status" value="1"/>
</dbReference>
<dbReference type="OMA" id="NCPWILR"/>
<dbReference type="VEuPathDB" id="FungiDB:AMAG_13034"/>
<evidence type="ECO:0000313" key="5">
    <source>
        <dbReference type="EMBL" id="KNE68377.1"/>
    </source>
</evidence>
<organism evidence="5 6">
    <name type="scientific">Allomyces macrogynus (strain ATCC 38327)</name>
    <name type="common">Allomyces javanicus var. macrogynus</name>
    <dbReference type="NCBI Taxonomy" id="578462"/>
    <lineage>
        <taxon>Eukaryota</taxon>
        <taxon>Fungi</taxon>
        <taxon>Fungi incertae sedis</taxon>
        <taxon>Blastocladiomycota</taxon>
        <taxon>Blastocladiomycetes</taxon>
        <taxon>Blastocladiales</taxon>
        <taxon>Blastocladiaceae</taxon>
        <taxon>Allomyces</taxon>
    </lineage>
</organism>
<proteinExistence type="predicted"/>
<evidence type="ECO:0000256" key="3">
    <source>
        <dbReference type="ARBA" id="ARBA00022917"/>
    </source>
</evidence>
<keyword evidence="6" id="KW-1185">Reference proteome</keyword>
<accession>A0A0L0T0V0</accession>
<dbReference type="SMART" id="SM01186">
    <property type="entry name" value="eIF3_N"/>
    <property type="match status" value="1"/>
</dbReference>